<dbReference type="InParanoid" id="A0A151ZC30"/>
<evidence type="ECO:0000259" key="4">
    <source>
        <dbReference type="Pfam" id="PF01833"/>
    </source>
</evidence>
<comment type="caution">
    <text evidence="5">The sequence shown here is derived from an EMBL/GenBank/DDBJ whole genome shotgun (WGS) entry which is preliminary data.</text>
</comment>
<organism evidence="5 6">
    <name type="scientific">Tieghemostelium lacteum</name>
    <name type="common">Slime mold</name>
    <name type="synonym">Dictyostelium lacteum</name>
    <dbReference type="NCBI Taxonomy" id="361077"/>
    <lineage>
        <taxon>Eukaryota</taxon>
        <taxon>Amoebozoa</taxon>
        <taxon>Evosea</taxon>
        <taxon>Eumycetozoa</taxon>
        <taxon>Dictyostelia</taxon>
        <taxon>Dictyosteliales</taxon>
        <taxon>Raperosteliaceae</taxon>
        <taxon>Tieghemostelium</taxon>
    </lineage>
</organism>
<dbReference type="Proteomes" id="UP000076078">
    <property type="component" value="Unassembled WGS sequence"/>
</dbReference>
<dbReference type="Pfam" id="PF01833">
    <property type="entry name" value="TIG"/>
    <property type="match status" value="1"/>
</dbReference>
<accession>A0A151ZC30</accession>
<keyword evidence="1" id="KW-0732">Signal</keyword>
<dbReference type="PANTHER" id="PTHR31341">
    <property type="entry name" value="IPT/TIG DOMAIN-CONTAINING PROTEIN-RELATED-RELATED"/>
    <property type="match status" value="1"/>
</dbReference>
<gene>
    <name evidence="5" type="ORF">DLAC_11718</name>
</gene>
<evidence type="ECO:0000256" key="2">
    <source>
        <dbReference type="ARBA" id="ARBA00023180"/>
    </source>
</evidence>
<dbReference type="AlphaFoldDB" id="A0A151ZC30"/>
<dbReference type="InterPro" id="IPR052014">
    <property type="entry name" value="Dictyostelium_Tiger"/>
</dbReference>
<evidence type="ECO:0000256" key="3">
    <source>
        <dbReference type="SAM" id="Phobius"/>
    </source>
</evidence>
<dbReference type="FunCoup" id="A0A151ZC30">
    <property type="interactions" value="57"/>
</dbReference>
<feature type="transmembrane region" description="Helical" evidence="3">
    <location>
        <begin position="479"/>
        <end position="497"/>
    </location>
</feature>
<keyword evidence="6" id="KW-1185">Reference proteome</keyword>
<feature type="domain" description="IPT/TIG" evidence="4">
    <location>
        <begin position="397"/>
        <end position="467"/>
    </location>
</feature>
<keyword evidence="3" id="KW-0812">Transmembrane</keyword>
<protein>
    <recommendedName>
        <fullName evidence="4">IPT/TIG domain-containing protein</fullName>
    </recommendedName>
</protein>
<evidence type="ECO:0000313" key="6">
    <source>
        <dbReference type="Proteomes" id="UP000076078"/>
    </source>
</evidence>
<sequence length="503" mass="56889">MGQNITYKSSQGNIEFINSTNFQVSVSDSVGIINIFISQSLYQQQLISNFQEPIIRSISLQDNKFIINGDNFGNSIFSNVSEITLNSIIQDKSSYLDYQNDRIIITSPESKFSNRYQFDISIANVSLNNSFVYEINCQNPINVNENDFTSIKCSLPGGNENDENMMIDIDIDNVKSVNSSTTFTYNIPIISQYHNIDNDKISIIGNNLFSSIQSSSTIIKFNGIPIELQHLNEINNKTSLIVSLSQFETSNLNINQSNLMNGDIQVLTPKSKISNSLQIRLIPLIEQVVGEINKNGGEITIIGKYLNLKRFNSSETSIRIINLQNSTICSKLQQSNNINNKTSIICQHSPTSTINNNNIQLIIDDQQSNNNIQIEFQSPIIYTAQYQYDKDNSSKIQIYIKGENFGNDPSLLQFKISNELMNNNQFIIISISFETIQIETYYILSENNEISILINNKQSNSNSVVFESLLISQSSKSSFSFLTITLTYIFYILIYLIKGNLSY</sequence>
<keyword evidence="3" id="KW-1133">Transmembrane helix</keyword>
<dbReference type="OrthoDB" id="23947at2759"/>
<evidence type="ECO:0000256" key="1">
    <source>
        <dbReference type="ARBA" id="ARBA00022729"/>
    </source>
</evidence>
<keyword evidence="2" id="KW-0325">Glycoprotein</keyword>
<keyword evidence="3" id="KW-0472">Membrane</keyword>
<dbReference type="InterPro" id="IPR002909">
    <property type="entry name" value="IPT_dom"/>
</dbReference>
<name>A0A151ZC30_TIELA</name>
<dbReference type="PANTHER" id="PTHR31341:SF12">
    <property type="entry name" value="IPT_TIG DOMAIN-CONTAINING PROTEIN"/>
    <property type="match status" value="1"/>
</dbReference>
<dbReference type="EMBL" id="LODT01000035">
    <property type="protein sequence ID" value="KYQ91434.1"/>
    <property type="molecule type" value="Genomic_DNA"/>
</dbReference>
<proteinExistence type="predicted"/>
<reference evidence="5 6" key="1">
    <citation type="submission" date="2015-12" db="EMBL/GenBank/DDBJ databases">
        <title>Dictyostelia acquired genes for synthesis and detection of signals that induce cell-type specialization by lateral gene transfer from prokaryotes.</title>
        <authorList>
            <person name="Gloeckner G."/>
            <person name="Schaap P."/>
        </authorList>
    </citation>
    <scope>NUCLEOTIDE SEQUENCE [LARGE SCALE GENOMIC DNA]</scope>
    <source>
        <strain evidence="5 6">TK</strain>
    </source>
</reference>
<evidence type="ECO:0000313" key="5">
    <source>
        <dbReference type="EMBL" id="KYQ91434.1"/>
    </source>
</evidence>